<proteinExistence type="predicted"/>
<accession>M0CCM3</accession>
<gene>
    <name evidence="1" type="ORF">C477_05892</name>
</gene>
<reference evidence="1 2" key="1">
    <citation type="journal article" date="2014" name="PLoS Genet.">
        <title>Phylogenetically driven sequencing of extremely halophilic archaea reveals strategies for static and dynamic osmo-response.</title>
        <authorList>
            <person name="Becker E.A."/>
            <person name="Seitzer P.M."/>
            <person name="Tritt A."/>
            <person name="Larsen D."/>
            <person name="Krusor M."/>
            <person name="Yao A.I."/>
            <person name="Wu D."/>
            <person name="Madern D."/>
            <person name="Eisen J.A."/>
            <person name="Darling A.E."/>
            <person name="Facciotti M.T."/>
        </authorList>
    </citation>
    <scope>NUCLEOTIDE SEQUENCE [LARGE SCALE GENOMIC DNA]</scope>
    <source>
        <strain evidence="1 2">JCM 13891</strain>
    </source>
</reference>
<sequence>MVRKKIHWLILHPIEQVIQLLLVDGEVWSEFICSVSGTLEAIDNEIGDRFFKNVNSATSV</sequence>
<name>M0CCM3_9EURY</name>
<dbReference type="Proteomes" id="UP000011657">
    <property type="component" value="Unassembled WGS sequence"/>
</dbReference>
<evidence type="ECO:0000313" key="1">
    <source>
        <dbReference type="EMBL" id="ELZ21006.1"/>
    </source>
</evidence>
<keyword evidence="2" id="KW-1185">Reference proteome</keyword>
<protein>
    <submittedName>
        <fullName evidence="1">Uncharacterized protein</fullName>
    </submittedName>
</protein>
<comment type="caution">
    <text evidence="1">The sequence shown here is derived from an EMBL/GenBank/DDBJ whole genome shotgun (WGS) entry which is preliminary data.</text>
</comment>
<dbReference type="AlphaFoldDB" id="M0CCM3"/>
<evidence type="ECO:0000313" key="2">
    <source>
        <dbReference type="Proteomes" id="UP000011657"/>
    </source>
</evidence>
<organism evidence="1 2">
    <name type="scientific">Haloterrigena salina JCM 13891</name>
    <dbReference type="NCBI Taxonomy" id="1227488"/>
    <lineage>
        <taxon>Archaea</taxon>
        <taxon>Methanobacteriati</taxon>
        <taxon>Methanobacteriota</taxon>
        <taxon>Stenosarchaea group</taxon>
        <taxon>Halobacteria</taxon>
        <taxon>Halobacteriales</taxon>
        <taxon>Natrialbaceae</taxon>
        <taxon>Haloterrigena</taxon>
    </lineage>
</organism>
<dbReference type="EMBL" id="AOIS01000022">
    <property type="protein sequence ID" value="ELZ21006.1"/>
    <property type="molecule type" value="Genomic_DNA"/>
</dbReference>